<evidence type="ECO:0000313" key="1">
    <source>
        <dbReference type="EMBL" id="AKG39078.1"/>
    </source>
</evidence>
<protein>
    <submittedName>
        <fullName evidence="1">Uncharacterized protein</fullName>
    </submittedName>
</protein>
<dbReference type="HOGENOM" id="CLU_591374_0_0_2"/>
<reference evidence="1 2" key="1">
    <citation type="journal article" date="2015" name="Stand. Genomic Sci.">
        <title>Complete genome sequence of and proposal of Thermofilum uzonense sp. nov. a novel hyperthermophilic crenarchaeon and emended description of the genus Thermofilum.</title>
        <authorList>
            <person name="Toshchakov S.V."/>
            <person name="Korzhenkov A.A."/>
            <person name="Samarov N.I."/>
            <person name="Mazunin I.O."/>
            <person name="Mozhey O.I."/>
            <person name="Shmyr I.S."/>
            <person name="Derbikova K.S."/>
            <person name="Taranov E.A."/>
            <person name="Dominova I.N."/>
            <person name="Bonch-Osmolovskaya E.A."/>
            <person name="Patrushev M.V."/>
            <person name="Podosokorskaya O.A."/>
            <person name="Kublanov I.V."/>
        </authorList>
    </citation>
    <scope>NUCLEOTIDE SEQUENCE [LARGE SCALE GENOMIC DNA]</scope>
    <source>
        <strain evidence="1 2">1807-2</strain>
    </source>
</reference>
<sequence>MDRKILFITGVASAIILALIALQQAARPGEAPLNPSTPPTTPVKVKLSVTVLGQGSLAINGTPVSNSTLLLEPGVVSLEARPASGWRLKQLLVNGSPGVADWLRIRGNTSIAAVFERVKVRVVLVVTGDGLLYVNGSLAVNGTGSKELEAEPGVLLLASLEPWSPFLQARLYVNGTPVERCPSCPPVYAVEVRGDTELKAVFEPRKVVLRVDAKGLAAKLASKSWERGVNGSEVIGAVAGEPVNVTSYCPPSPEAKPCIVGWAVRVHAPTGVLNSTASANTTVVPVYDTELEAIVQKVVGGIPSPVPGGVLYAGREIPAEAVPRHVWLDVRPWTARVEYLGNGTWLIDEPVGNDLYIAVPPNWSLVTVEAWLVDSYVKPYLDVYVVTSNNPVLRYKGAGTCSSFPSYVRITLTRDGRVLEKPKYWCLGGGYSTIGPDPQAREGYLLLTVASAKLKVRVSLQP</sequence>
<dbReference type="EMBL" id="CP009961">
    <property type="protein sequence ID" value="AKG39078.1"/>
    <property type="molecule type" value="Genomic_DNA"/>
</dbReference>
<gene>
    <name evidence="1" type="ORF">MA03_07260</name>
</gene>
<proteinExistence type="predicted"/>
<accession>A0A0F7FJ97</accession>
<keyword evidence="2" id="KW-1185">Reference proteome</keyword>
<name>A0A0F7FJ97_9CREN</name>
<dbReference type="Proteomes" id="UP000067434">
    <property type="component" value="Chromosome"/>
</dbReference>
<organism evidence="1 2">
    <name type="scientific">Infirmifilum uzonense</name>
    <dbReference type="NCBI Taxonomy" id="1550241"/>
    <lineage>
        <taxon>Archaea</taxon>
        <taxon>Thermoproteota</taxon>
        <taxon>Thermoprotei</taxon>
        <taxon>Thermofilales</taxon>
        <taxon>Thermofilaceae</taxon>
        <taxon>Infirmifilum</taxon>
    </lineage>
</organism>
<evidence type="ECO:0000313" key="2">
    <source>
        <dbReference type="Proteomes" id="UP000067434"/>
    </source>
</evidence>
<dbReference type="STRING" id="1550241.MA03_07260"/>
<dbReference type="PATRIC" id="fig|1550241.5.peg.1502"/>
<dbReference type="AlphaFoldDB" id="A0A0F7FJ97"/>
<dbReference type="KEGG" id="thf:MA03_07260"/>